<evidence type="ECO:0000313" key="2">
    <source>
        <dbReference type="EMBL" id="GGW69376.1"/>
    </source>
</evidence>
<accession>A0ABQ2WUV8</accession>
<comment type="caution">
    <text evidence="2">The sequence shown here is derived from an EMBL/GenBank/DDBJ whole genome shotgun (WGS) entry which is preliminary data.</text>
</comment>
<feature type="chain" id="PRO_5047361274" evidence="1">
    <location>
        <begin position="23"/>
        <end position="304"/>
    </location>
</feature>
<evidence type="ECO:0000313" key="3">
    <source>
        <dbReference type="Proteomes" id="UP000634667"/>
    </source>
</evidence>
<evidence type="ECO:0000256" key="1">
    <source>
        <dbReference type="SAM" id="SignalP"/>
    </source>
</evidence>
<dbReference type="RefSeq" id="WP_189483749.1">
    <property type="nucleotide sequence ID" value="NZ_BMYR01000011.1"/>
</dbReference>
<dbReference type="EMBL" id="BMYR01000011">
    <property type="protein sequence ID" value="GGW69376.1"/>
    <property type="molecule type" value="Genomic_DNA"/>
</dbReference>
<gene>
    <name evidence="2" type="ORF">GCM10008111_26870</name>
</gene>
<feature type="signal peptide" evidence="1">
    <location>
        <begin position="1"/>
        <end position="22"/>
    </location>
</feature>
<keyword evidence="3" id="KW-1185">Reference proteome</keyword>
<reference evidence="3" key="1">
    <citation type="journal article" date="2019" name="Int. J. Syst. Evol. Microbiol.">
        <title>The Global Catalogue of Microorganisms (GCM) 10K type strain sequencing project: providing services to taxonomists for standard genome sequencing and annotation.</title>
        <authorList>
            <consortium name="The Broad Institute Genomics Platform"/>
            <consortium name="The Broad Institute Genome Sequencing Center for Infectious Disease"/>
            <person name="Wu L."/>
            <person name="Ma J."/>
        </authorList>
    </citation>
    <scope>NUCLEOTIDE SEQUENCE [LARGE SCALE GENOMIC DNA]</scope>
    <source>
        <strain evidence="3">KCTC 23723</strain>
    </source>
</reference>
<name>A0ABQ2WUV8_9ALTE</name>
<dbReference type="Proteomes" id="UP000634667">
    <property type="component" value="Unassembled WGS sequence"/>
</dbReference>
<sequence>MKFFIKCLVVVILGISFTMSFAVRTSTDPCLAPDKQHASQCNDYQYDKLNAYFLDTVSTEQQVLITRVKSRATGQLMYAHYDFVIKCAVNCAVSEADILQDALWAFRNALLENRLYEKIQYPCESTEDECCDNSSCQQIDKVDDTNFAQERHVLQEGAQSIQRKKGSSQGKEVERALLNTDAAVNLYQNLALDSSNAADFQHRHTTQLHQPSLFSLLKMTEGFYKVMRLVAENTYEAADGTVRHDTDQNLFYADIENNWGGRSNSHLHNFLINAFYLPDNFNCSHSTQSNNEATMRSSINISCK</sequence>
<proteinExistence type="predicted"/>
<keyword evidence="1" id="KW-0732">Signal</keyword>
<protein>
    <submittedName>
        <fullName evidence="2">Uncharacterized protein</fullName>
    </submittedName>
</protein>
<organism evidence="2 3">
    <name type="scientific">Alishewanella tabrizica</name>
    <dbReference type="NCBI Taxonomy" id="671278"/>
    <lineage>
        <taxon>Bacteria</taxon>
        <taxon>Pseudomonadati</taxon>
        <taxon>Pseudomonadota</taxon>
        <taxon>Gammaproteobacteria</taxon>
        <taxon>Alteromonadales</taxon>
        <taxon>Alteromonadaceae</taxon>
        <taxon>Alishewanella</taxon>
    </lineage>
</organism>